<evidence type="ECO:0000259" key="2">
    <source>
        <dbReference type="Pfam" id="PF13439"/>
    </source>
</evidence>
<dbReference type="GO" id="GO:0009250">
    <property type="term" value="P:glucan biosynthetic process"/>
    <property type="evidence" value="ECO:0007669"/>
    <property type="project" value="InterPro"/>
</dbReference>
<evidence type="ECO:0000313" key="3">
    <source>
        <dbReference type="EMBL" id="HHM96825.1"/>
    </source>
</evidence>
<dbReference type="Pfam" id="PF13439">
    <property type="entry name" value="Glyco_transf_4"/>
    <property type="match status" value="1"/>
</dbReference>
<dbReference type="InterPro" id="IPR001296">
    <property type="entry name" value="Glyco_trans_1"/>
</dbReference>
<accession>A0A7C5RV72</accession>
<dbReference type="CDD" id="cd03801">
    <property type="entry name" value="GT4_PimA-like"/>
    <property type="match status" value="1"/>
</dbReference>
<dbReference type="AlphaFoldDB" id="A0A7C5RV72"/>
<dbReference type="EMBL" id="DRWX01000294">
    <property type="protein sequence ID" value="HHM96825.1"/>
    <property type="molecule type" value="Genomic_DNA"/>
</dbReference>
<name>A0A7C5RV72_THERO</name>
<dbReference type="NCBIfam" id="TIGR02149">
    <property type="entry name" value="glgA_Coryne"/>
    <property type="match status" value="1"/>
</dbReference>
<proteinExistence type="predicted"/>
<dbReference type="SUPFAM" id="SSF53756">
    <property type="entry name" value="UDP-Glycosyltransferase/glycogen phosphorylase"/>
    <property type="match status" value="1"/>
</dbReference>
<dbReference type="InterPro" id="IPR011875">
    <property type="entry name" value="M1P_synthase"/>
</dbReference>
<sequence length="401" mass="45194">MVRKVLVLTNEYPPHVYGGAGVHVEYLTRELAREIVVEVRCFGAQEVEQPNLRVRGYGGWDEIRRGGDRRHWSALDALSRNLLMVRDPIDADVIHAHTWYTDLAALWGRFLWERPYVLTIHSLEPLRPWKAEQLGTAYRLSSWMEQVAIESADAIIAVSAATRADVLRFFTVPPERVHVIHNGIDTELYRKTEETSALERAGVDLRHPYVLFVGRITRQKGIVHLLDAVPFLAPDVQIVLLAGQPDTPELARAVESRVAELRAQRGGIVWIPEMLPRTEVVQFYSHATVFCCPSIYEPFGLINLEAMACECPVVASDVGGIPEVVVDGETGLLVHLEIDPVTGEPIDPLGYARTLAEAIQRIVDDPELRNRLGRNGRARVERQFSWAAIARRTLELYRSLV</sequence>
<dbReference type="PANTHER" id="PTHR12526:SF590">
    <property type="entry name" value="ALPHA-MALTOSE-1-PHOSPHATE SYNTHASE"/>
    <property type="match status" value="1"/>
</dbReference>
<dbReference type="Pfam" id="PF00534">
    <property type="entry name" value="Glycos_transf_1"/>
    <property type="match status" value="1"/>
</dbReference>
<organism evidence="3">
    <name type="scientific">Thermomicrobium roseum</name>
    <dbReference type="NCBI Taxonomy" id="500"/>
    <lineage>
        <taxon>Bacteria</taxon>
        <taxon>Pseudomonadati</taxon>
        <taxon>Thermomicrobiota</taxon>
        <taxon>Thermomicrobia</taxon>
        <taxon>Thermomicrobiales</taxon>
        <taxon>Thermomicrobiaceae</taxon>
        <taxon>Thermomicrobium</taxon>
    </lineage>
</organism>
<dbReference type="Gene3D" id="3.40.50.2000">
    <property type="entry name" value="Glycogen Phosphorylase B"/>
    <property type="match status" value="2"/>
</dbReference>
<feature type="domain" description="Glycosyltransferase subfamily 4-like N-terminal" evidence="2">
    <location>
        <begin position="17"/>
        <end position="187"/>
    </location>
</feature>
<evidence type="ECO:0000259" key="1">
    <source>
        <dbReference type="Pfam" id="PF00534"/>
    </source>
</evidence>
<dbReference type="InterPro" id="IPR028098">
    <property type="entry name" value="Glyco_trans_4-like_N"/>
</dbReference>
<feature type="domain" description="Glycosyl transferase family 1" evidence="1">
    <location>
        <begin position="204"/>
        <end position="378"/>
    </location>
</feature>
<dbReference type="PANTHER" id="PTHR12526">
    <property type="entry name" value="GLYCOSYLTRANSFERASE"/>
    <property type="match status" value="1"/>
</dbReference>
<reference evidence="3" key="1">
    <citation type="journal article" date="2020" name="mSystems">
        <title>Genome- and Community-Level Interaction Insights into Carbon Utilization and Element Cycling Functions of Hydrothermarchaeota in Hydrothermal Sediment.</title>
        <authorList>
            <person name="Zhou Z."/>
            <person name="Liu Y."/>
            <person name="Xu W."/>
            <person name="Pan J."/>
            <person name="Luo Z.H."/>
            <person name="Li M."/>
        </authorList>
    </citation>
    <scope>NUCLEOTIDE SEQUENCE [LARGE SCALE GENOMIC DNA]</scope>
    <source>
        <strain evidence="3">SpSt-1065</strain>
    </source>
</reference>
<protein>
    <submittedName>
        <fullName evidence="3">Glycogen synthase</fullName>
    </submittedName>
</protein>
<dbReference type="GO" id="GO:0016757">
    <property type="term" value="F:glycosyltransferase activity"/>
    <property type="evidence" value="ECO:0007669"/>
    <property type="project" value="InterPro"/>
</dbReference>
<comment type="caution">
    <text evidence="3">The sequence shown here is derived from an EMBL/GenBank/DDBJ whole genome shotgun (WGS) entry which is preliminary data.</text>
</comment>
<gene>
    <name evidence="3" type="primary">glgA</name>
    <name evidence="3" type="ORF">ENM21_06405</name>
</gene>